<dbReference type="InterPro" id="IPR011050">
    <property type="entry name" value="Pectin_lyase_fold/virulence"/>
</dbReference>
<dbReference type="SUPFAM" id="SSF51126">
    <property type="entry name" value="Pectin lyase-like"/>
    <property type="match status" value="1"/>
</dbReference>
<evidence type="ECO:0000313" key="10">
    <source>
        <dbReference type="EMBL" id="KAK6912192.1"/>
    </source>
</evidence>
<accession>A0AAN8UL28</accession>
<dbReference type="InterPro" id="IPR000743">
    <property type="entry name" value="Glyco_hydro_28"/>
</dbReference>
<comment type="subcellular location">
    <subcellularLocation>
        <location evidence="1">Secreted</location>
        <location evidence="1">Cell wall</location>
    </subcellularLocation>
</comment>
<keyword evidence="5 9" id="KW-0378">Hydrolase</keyword>
<evidence type="ECO:0000256" key="1">
    <source>
        <dbReference type="ARBA" id="ARBA00004191"/>
    </source>
</evidence>
<keyword evidence="4" id="KW-0964">Secreted</keyword>
<dbReference type="Pfam" id="PF00295">
    <property type="entry name" value="Glyco_hydro_28"/>
    <property type="match status" value="2"/>
</dbReference>
<evidence type="ECO:0000313" key="11">
    <source>
        <dbReference type="Proteomes" id="UP001370490"/>
    </source>
</evidence>
<feature type="active site" evidence="8">
    <location>
        <position position="282"/>
    </location>
</feature>
<evidence type="ECO:0000256" key="4">
    <source>
        <dbReference type="ARBA" id="ARBA00022525"/>
    </source>
</evidence>
<evidence type="ECO:0000256" key="9">
    <source>
        <dbReference type="RuleBase" id="RU361169"/>
    </source>
</evidence>
<keyword evidence="7" id="KW-0961">Cell wall biogenesis/degradation</keyword>
<comment type="caution">
    <text evidence="10">The sequence shown here is derived from an EMBL/GenBank/DDBJ whole genome shotgun (WGS) entry which is preliminary data.</text>
</comment>
<dbReference type="GO" id="GO:0071555">
    <property type="term" value="P:cell wall organization"/>
    <property type="evidence" value="ECO:0007669"/>
    <property type="project" value="UniProtKB-KW"/>
</dbReference>
<protein>
    <submittedName>
        <fullName evidence="10">Glycoside hydrolase, family 28</fullName>
    </submittedName>
</protein>
<dbReference type="InterPro" id="IPR012334">
    <property type="entry name" value="Pectin_lyas_fold"/>
</dbReference>
<dbReference type="PANTHER" id="PTHR31375">
    <property type="match status" value="1"/>
</dbReference>
<evidence type="ECO:0000256" key="2">
    <source>
        <dbReference type="ARBA" id="ARBA00008834"/>
    </source>
</evidence>
<dbReference type="Gene3D" id="2.160.20.10">
    <property type="entry name" value="Single-stranded right-handed beta-helix, Pectin lyase-like"/>
    <property type="match status" value="1"/>
</dbReference>
<name>A0AAN8UL28_9MAGN</name>
<dbReference type="AlphaFoldDB" id="A0AAN8UL28"/>
<evidence type="ECO:0000256" key="7">
    <source>
        <dbReference type="ARBA" id="ARBA00023316"/>
    </source>
</evidence>
<feature type="non-terminal residue" evidence="10">
    <location>
        <position position="1"/>
    </location>
</feature>
<evidence type="ECO:0000256" key="3">
    <source>
        <dbReference type="ARBA" id="ARBA00022512"/>
    </source>
</evidence>
<dbReference type="GO" id="GO:0005975">
    <property type="term" value="P:carbohydrate metabolic process"/>
    <property type="evidence" value="ECO:0007669"/>
    <property type="project" value="InterPro"/>
</dbReference>
<evidence type="ECO:0000256" key="5">
    <source>
        <dbReference type="ARBA" id="ARBA00022801"/>
    </source>
</evidence>
<dbReference type="PROSITE" id="PS00502">
    <property type="entry name" value="POLYGALACTURONASE"/>
    <property type="match status" value="1"/>
</dbReference>
<keyword evidence="11" id="KW-1185">Reference proteome</keyword>
<evidence type="ECO:0000256" key="6">
    <source>
        <dbReference type="ARBA" id="ARBA00023295"/>
    </source>
</evidence>
<comment type="similarity">
    <text evidence="2 9">Belongs to the glycosyl hydrolase 28 family.</text>
</comment>
<organism evidence="10 11">
    <name type="scientific">Dillenia turbinata</name>
    <dbReference type="NCBI Taxonomy" id="194707"/>
    <lineage>
        <taxon>Eukaryota</taxon>
        <taxon>Viridiplantae</taxon>
        <taxon>Streptophyta</taxon>
        <taxon>Embryophyta</taxon>
        <taxon>Tracheophyta</taxon>
        <taxon>Spermatophyta</taxon>
        <taxon>Magnoliopsida</taxon>
        <taxon>eudicotyledons</taxon>
        <taxon>Gunneridae</taxon>
        <taxon>Pentapetalae</taxon>
        <taxon>Dilleniales</taxon>
        <taxon>Dilleniaceae</taxon>
        <taxon>Dillenia</taxon>
    </lineage>
</organism>
<dbReference type="GO" id="GO:0004650">
    <property type="term" value="F:polygalacturonase activity"/>
    <property type="evidence" value="ECO:0007669"/>
    <property type="project" value="InterPro"/>
</dbReference>
<keyword evidence="3" id="KW-0134">Cell wall</keyword>
<dbReference type="Proteomes" id="UP001370490">
    <property type="component" value="Unassembled WGS sequence"/>
</dbReference>
<proteinExistence type="inferred from homology"/>
<dbReference type="EMBL" id="JBAMMX010000028">
    <property type="protein sequence ID" value="KAK6912192.1"/>
    <property type="molecule type" value="Genomic_DNA"/>
</dbReference>
<sequence>KMKAPHFSHLPLILVNINTNMNTLYVILVFLCLHLIHAEGFESLLLLPRSKVVRSPTRSRRVISVLNYGAKGNGLNDDTQAFQDAWDLACMNSSRAEVLIPAGRTYLVLPIDFAGPCRSKVILRISGTIVAPKDPDVWKGLNPLKWLYFHGVRHLTVEGGGEINGMGEEWWARSCKTNKKNPCLHAPTAITFHRCKRLKVRNITLVNSQKMQMAFTSCLGVMASNLKVIAPVASPNTDGIHISATTRVEVKDSIIRTGDDCISIVRNSSQILISNITCGPGHGISIGSLGKSYSWENVNDVMVRGAFLSNTQNGVRIKTWQVDSLSGFIPSPTGASFITFSFLDVIREEVDLPPILCFRIYGWRMSHTQSLLISITVTHGHHVETRCETLAVKVSNITFMSIKGTSATKEAIRFVCSEYCPCEGLYLSDIQLDFYSGGTTKSFCWAAQGSSSGLIYPPPCFSCEGSFLQLKVSSVMALDSI</sequence>
<evidence type="ECO:0000256" key="8">
    <source>
        <dbReference type="PROSITE-ProRule" id="PRU10052"/>
    </source>
</evidence>
<gene>
    <name evidence="10" type="ORF">RJ641_024285</name>
</gene>
<reference evidence="10 11" key="1">
    <citation type="submission" date="2023-12" db="EMBL/GenBank/DDBJ databases">
        <title>A high-quality genome assembly for Dillenia turbinata (Dilleniales).</title>
        <authorList>
            <person name="Chanderbali A."/>
        </authorList>
    </citation>
    <scope>NUCLEOTIDE SEQUENCE [LARGE SCALE GENOMIC DNA]</scope>
    <source>
        <strain evidence="10">LSX21</strain>
        <tissue evidence="10">Leaf</tissue>
    </source>
</reference>
<keyword evidence="6 9" id="KW-0326">Glycosidase</keyword>